<sequence>MACRKLLIFIFACIWMSASVNAVRSAEPFRLSVPQDLNDSGFLKYLLPRFSLKTNTRIELVSPEDPAEVRLLDEQGGTPVFDGLDRTWYVSVEQETGGTKRFLEWLTSDVGRRTIDGFPAKDGIAFTAAAPVAKEVDDGLIAGDAGKGEKLAVVHCGRCHRVNAATRMAGIGSTPSFAILRTLADWKPRFEAFFALNPHPSFTLIEDVTEPFDEARPPPIVPVEMTLEDLDAILAFVSRIPPADLGAPLQYQ</sequence>
<feature type="domain" description="Cytochrome c" evidence="6">
    <location>
        <begin position="143"/>
        <end position="241"/>
    </location>
</feature>
<dbReference type="InterPro" id="IPR036909">
    <property type="entry name" value="Cyt_c-like_dom_sf"/>
</dbReference>
<evidence type="ECO:0000256" key="4">
    <source>
        <dbReference type="PROSITE-ProRule" id="PRU00433"/>
    </source>
</evidence>
<name>A0A0M6ZTM2_9HYPH</name>
<dbReference type="AlphaFoldDB" id="A0A0M6ZTM2"/>
<protein>
    <recommendedName>
        <fullName evidence="6">Cytochrome c domain-containing protein</fullName>
    </recommendedName>
</protein>
<dbReference type="EMBL" id="CXWD01000003">
    <property type="protein sequence ID" value="CTQ66125.1"/>
    <property type="molecule type" value="Genomic_DNA"/>
</dbReference>
<gene>
    <name evidence="7" type="ORF">LAX5112_00878</name>
</gene>
<reference evidence="8" key="1">
    <citation type="submission" date="2015-07" db="EMBL/GenBank/DDBJ databases">
        <authorList>
            <person name="Rodrigo-Torres Lidia"/>
            <person name="Arahal R.David."/>
        </authorList>
    </citation>
    <scope>NUCLEOTIDE SEQUENCE [LARGE SCALE GENOMIC DNA]</scope>
    <source>
        <strain evidence="8">CECT 5112</strain>
    </source>
</reference>
<evidence type="ECO:0000259" key="6">
    <source>
        <dbReference type="PROSITE" id="PS51007"/>
    </source>
</evidence>
<feature type="chain" id="PRO_5005809095" description="Cytochrome c domain-containing protein" evidence="5">
    <location>
        <begin position="23"/>
        <end position="252"/>
    </location>
</feature>
<dbReference type="GO" id="GO:0046872">
    <property type="term" value="F:metal ion binding"/>
    <property type="evidence" value="ECO:0007669"/>
    <property type="project" value="UniProtKB-KW"/>
</dbReference>
<feature type="signal peptide" evidence="5">
    <location>
        <begin position="1"/>
        <end position="22"/>
    </location>
</feature>
<keyword evidence="8" id="KW-1185">Reference proteome</keyword>
<evidence type="ECO:0000313" key="8">
    <source>
        <dbReference type="Proteomes" id="UP000053235"/>
    </source>
</evidence>
<evidence type="ECO:0000256" key="3">
    <source>
        <dbReference type="ARBA" id="ARBA00023004"/>
    </source>
</evidence>
<proteinExistence type="predicted"/>
<keyword evidence="3 4" id="KW-0408">Iron</keyword>
<dbReference type="GO" id="GO:0009055">
    <property type="term" value="F:electron transfer activity"/>
    <property type="evidence" value="ECO:0007669"/>
    <property type="project" value="InterPro"/>
</dbReference>
<dbReference type="InterPro" id="IPR009056">
    <property type="entry name" value="Cyt_c-like_dom"/>
</dbReference>
<evidence type="ECO:0000256" key="1">
    <source>
        <dbReference type="ARBA" id="ARBA00022617"/>
    </source>
</evidence>
<evidence type="ECO:0000256" key="2">
    <source>
        <dbReference type="ARBA" id="ARBA00022723"/>
    </source>
</evidence>
<accession>A0A0M6ZTM2</accession>
<evidence type="ECO:0000313" key="7">
    <source>
        <dbReference type="EMBL" id="CTQ66125.1"/>
    </source>
</evidence>
<dbReference type="Proteomes" id="UP000053235">
    <property type="component" value="Unassembled WGS sequence"/>
</dbReference>
<dbReference type="SUPFAM" id="SSF46626">
    <property type="entry name" value="Cytochrome c"/>
    <property type="match status" value="1"/>
</dbReference>
<dbReference type="PROSITE" id="PS51007">
    <property type="entry name" value="CYTC"/>
    <property type="match status" value="1"/>
</dbReference>
<keyword evidence="1 4" id="KW-0349">Heme</keyword>
<evidence type="ECO:0000256" key="5">
    <source>
        <dbReference type="SAM" id="SignalP"/>
    </source>
</evidence>
<keyword evidence="5" id="KW-0732">Signal</keyword>
<organism evidence="7 8">
    <name type="scientific">Roseibium alexandrii</name>
    <dbReference type="NCBI Taxonomy" id="388408"/>
    <lineage>
        <taxon>Bacteria</taxon>
        <taxon>Pseudomonadati</taxon>
        <taxon>Pseudomonadota</taxon>
        <taxon>Alphaproteobacteria</taxon>
        <taxon>Hyphomicrobiales</taxon>
        <taxon>Stappiaceae</taxon>
        <taxon>Roseibium</taxon>
    </lineage>
</organism>
<dbReference type="STRING" id="388408.LAX5112_00878"/>
<keyword evidence="2 4" id="KW-0479">Metal-binding</keyword>
<dbReference type="GO" id="GO:0020037">
    <property type="term" value="F:heme binding"/>
    <property type="evidence" value="ECO:0007669"/>
    <property type="project" value="InterPro"/>
</dbReference>